<sequence length="90" mass="10587">MKNSVICIKTVPYQEILNLRDSLERLESWKEPLEVLEKYFTNPTTPINKKQVVKQYYSSAKLFETFNKEFESLIAESQKQLAIITQNQNS</sequence>
<dbReference type="RefSeq" id="WP_208929409.1">
    <property type="nucleotide sequence ID" value="NZ_CP013655.1"/>
</dbReference>
<gene>
    <name evidence="1" type="ORF">ATZ35_02670</name>
</gene>
<dbReference type="KEGG" id="erx:ATZ35_02670"/>
<evidence type="ECO:0000313" key="1">
    <source>
        <dbReference type="EMBL" id="ALS36101.1"/>
    </source>
</evidence>
<name>A0A0U2LU33_9ENTE</name>
<protein>
    <submittedName>
        <fullName evidence="1">Uncharacterized protein</fullName>
    </submittedName>
</protein>
<reference evidence="2" key="1">
    <citation type="submission" date="2015-12" db="EMBL/GenBank/DDBJ databases">
        <authorList>
            <person name="Lauer A."/>
            <person name="Humrighouse B."/>
            <person name="Loparev V."/>
            <person name="Shewmaker P.L."/>
            <person name="Whitney A.M."/>
            <person name="McLaughlin R.W."/>
        </authorList>
    </citation>
    <scope>NUCLEOTIDE SEQUENCE [LARGE SCALE GENOMIC DNA]</scope>
    <source>
        <strain evidence="2">LMG 26678</strain>
    </source>
</reference>
<proteinExistence type="predicted"/>
<dbReference type="STRING" id="118060.ATZ35_02670"/>
<accession>A0A0U2LU33</accession>
<evidence type="ECO:0000313" key="2">
    <source>
        <dbReference type="Proteomes" id="UP000067523"/>
    </source>
</evidence>
<dbReference type="AlphaFoldDB" id="A0A0U2LU33"/>
<dbReference type="Proteomes" id="UP000067523">
    <property type="component" value="Chromosome"/>
</dbReference>
<dbReference type="EMBL" id="CP013655">
    <property type="protein sequence ID" value="ALS36101.1"/>
    <property type="molecule type" value="Genomic_DNA"/>
</dbReference>
<keyword evidence="2" id="KW-1185">Reference proteome</keyword>
<organism evidence="1 2">
    <name type="scientific">Enterococcus rotai</name>
    <dbReference type="NCBI Taxonomy" id="118060"/>
    <lineage>
        <taxon>Bacteria</taxon>
        <taxon>Bacillati</taxon>
        <taxon>Bacillota</taxon>
        <taxon>Bacilli</taxon>
        <taxon>Lactobacillales</taxon>
        <taxon>Enterococcaceae</taxon>
        <taxon>Enterococcus</taxon>
    </lineage>
</organism>